<feature type="non-terminal residue" evidence="1">
    <location>
        <position position="1"/>
    </location>
</feature>
<name>S4NUY7_9NEOP</name>
<accession>S4NUY7</accession>
<dbReference type="AlphaFoldDB" id="S4NUY7"/>
<proteinExistence type="predicted"/>
<organism evidence="1">
    <name type="scientific">Pararge aegeria</name>
    <name type="common">speckled wood butterfly</name>
    <dbReference type="NCBI Taxonomy" id="116150"/>
    <lineage>
        <taxon>Eukaryota</taxon>
        <taxon>Metazoa</taxon>
        <taxon>Ecdysozoa</taxon>
        <taxon>Arthropoda</taxon>
        <taxon>Hexapoda</taxon>
        <taxon>Insecta</taxon>
        <taxon>Pterygota</taxon>
        <taxon>Neoptera</taxon>
        <taxon>Endopterygota</taxon>
        <taxon>Lepidoptera</taxon>
        <taxon>Glossata</taxon>
        <taxon>Ditrysia</taxon>
        <taxon>Papilionoidea</taxon>
        <taxon>Nymphalidae</taxon>
        <taxon>Satyrinae</taxon>
        <taxon>Satyrini</taxon>
        <taxon>Parargina</taxon>
        <taxon>Pararge</taxon>
    </lineage>
</organism>
<reference evidence="1" key="1">
    <citation type="journal article" date="2013" name="BMC Genomics">
        <title>Unscrambling butterfly oogenesis.</title>
        <authorList>
            <person name="Carter J.M."/>
            <person name="Baker S.C."/>
            <person name="Pink R."/>
            <person name="Carter D.R."/>
            <person name="Collins A."/>
            <person name="Tomlin J."/>
            <person name="Gibbs M."/>
            <person name="Breuker C.J."/>
        </authorList>
    </citation>
    <scope>NUCLEOTIDE SEQUENCE</scope>
    <source>
        <tissue evidence="1">Ovary</tissue>
    </source>
</reference>
<sequence length="67" mass="7495">VGNTTDCVVYRGQSTLLEQSGCKCGSRWRTVTGITSKGPIHCCDSLDNSTYREIKGVELLYLYFALW</sequence>
<reference evidence="1" key="2">
    <citation type="submission" date="2013-05" db="EMBL/GenBank/DDBJ databases">
        <authorList>
            <person name="Carter J.-M."/>
            <person name="Baker S.C."/>
            <person name="Pink R."/>
            <person name="Carter D.R.F."/>
            <person name="Collins A."/>
            <person name="Tomlin J."/>
            <person name="Gibbs M."/>
            <person name="Breuker C.J."/>
        </authorList>
    </citation>
    <scope>NUCLEOTIDE SEQUENCE</scope>
    <source>
        <tissue evidence="1">Ovary</tissue>
    </source>
</reference>
<evidence type="ECO:0000313" key="1">
    <source>
        <dbReference type="EMBL" id="JAA82596.1"/>
    </source>
</evidence>
<protein>
    <submittedName>
        <fullName evidence="1">Uncharacterized protein</fullName>
    </submittedName>
</protein>
<dbReference type="EMBL" id="GAIX01009964">
    <property type="protein sequence ID" value="JAA82596.1"/>
    <property type="molecule type" value="Transcribed_RNA"/>
</dbReference>